<evidence type="ECO:0000256" key="2">
    <source>
        <dbReference type="ARBA" id="ARBA00019992"/>
    </source>
</evidence>
<keyword evidence="4" id="KW-0802">TPR repeat</keyword>
<name>F0W2Q0_9STRA</name>
<comment type="similarity">
    <text evidence="1">Belongs to the TTC38 family.</text>
</comment>
<dbReference type="AlphaFoldDB" id="F0W2Q0"/>
<dbReference type="PANTHER" id="PTHR16263">
    <property type="entry name" value="TETRATRICOPEPTIDE REPEAT PROTEIN 38"/>
    <property type="match status" value="1"/>
</dbReference>
<evidence type="ECO:0000256" key="1">
    <source>
        <dbReference type="ARBA" id="ARBA00005857"/>
    </source>
</evidence>
<gene>
    <name evidence="5" type="primary">AlNc14C10G1289</name>
    <name evidence="5" type="ORF">ALNC14_014790</name>
</gene>
<dbReference type="InterPro" id="IPR033891">
    <property type="entry name" value="TTC38"/>
</dbReference>
<dbReference type="SUPFAM" id="SSF48452">
    <property type="entry name" value="TPR-like"/>
    <property type="match status" value="1"/>
</dbReference>
<dbReference type="EMBL" id="FR824055">
    <property type="protein sequence ID" value="CCA15336.1"/>
    <property type="molecule type" value="Genomic_DNA"/>
</dbReference>
<protein>
    <recommendedName>
        <fullName evidence="2">Tetratricopeptide repeat protein 38</fullName>
    </recommendedName>
</protein>
<accession>F0W2Q0</accession>
<dbReference type="HOGENOM" id="CLU_046073_0_0_1"/>
<organism evidence="5">
    <name type="scientific">Albugo laibachii Nc14</name>
    <dbReference type="NCBI Taxonomy" id="890382"/>
    <lineage>
        <taxon>Eukaryota</taxon>
        <taxon>Sar</taxon>
        <taxon>Stramenopiles</taxon>
        <taxon>Oomycota</taxon>
        <taxon>Peronosporomycetes</taxon>
        <taxon>Albuginales</taxon>
        <taxon>Albuginaceae</taxon>
        <taxon>Albugo</taxon>
    </lineage>
</organism>
<evidence type="ECO:0000313" key="5">
    <source>
        <dbReference type="EMBL" id="CCA15336.1"/>
    </source>
</evidence>
<dbReference type="InterPro" id="IPR011990">
    <property type="entry name" value="TPR-like_helical_dom_sf"/>
</dbReference>
<reference evidence="5" key="1">
    <citation type="journal article" date="2011" name="PLoS Biol.">
        <title>Gene gain and loss during evolution of obligate parasitism in the white rust pathogen of Arabidopsis thaliana.</title>
        <authorList>
            <person name="Kemen E."/>
            <person name="Gardiner A."/>
            <person name="Schultz-Larsen T."/>
            <person name="Kemen A.C."/>
            <person name="Balmuth A.L."/>
            <person name="Robert-Seilaniantz A."/>
            <person name="Bailey K."/>
            <person name="Holub E."/>
            <person name="Studholme D.J."/>
            <person name="Maclean D."/>
            <person name="Jones J.D."/>
        </authorList>
    </citation>
    <scope>NUCLEOTIDE SEQUENCE</scope>
</reference>
<sequence length="454" mass="51762">MESRPDFIMGHLLLAASQAFAPLHIQDIADARNRLGISKELLPENQEGSKSFCSKRLHVGALAATLNGKLQEAAALYESILAHDPLDLLALRCSYDVYLKLGDARNVLGTIARRAPFWSPQIPGYSLLLSMQAFGLHLCGKMDEAEVLAEKALALNGNDRWAFFTLLQVLETRGNPNHGASFALKHRELFDTEGHIQGRLYFHWALYLFGLGRYDHILRMIQIDMIPRSETTSYSPHTLRYVTQLYWRLKFADQDVTSLHSRLYNAWQSTLKNFTEKEWLFLSPLDRIHCHSICSKESNNDQLDLSHFHQIDTFVLEEEYKVKIQPFSFSLPSETQMLTEMTRNICVAFEDYHHQRFDEATQRLLRCRGRFHQLGESNAEHDLFDLLLLDSASRGSDLSLARLLVNERISCKSQSAQEWKMSSRVFGLIGDEASVKDADSMSYVLGLGQQGSTM</sequence>
<evidence type="ECO:0000256" key="4">
    <source>
        <dbReference type="ARBA" id="ARBA00022803"/>
    </source>
</evidence>
<reference evidence="5" key="2">
    <citation type="submission" date="2011-02" db="EMBL/GenBank/DDBJ databases">
        <authorList>
            <person name="MacLean D."/>
        </authorList>
    </citation>
    <scope>NUCLEOTIDE SEQUENCE</scope>
</reference>
<evidence type="ECO:0000256" key="3">
    <source>
        <dbReference type="ARBA" id="ARBA00022737"/>
    </source>
</evidence>
<keyword evidence="3" id="KW-0677">Repeat</keyword>
<proteinExistence type="inferred from homology"/>
<dbReference type="Gene3D" id="1.25.40.10">
    <property type="entry name" value="Tetratricopeptide repeat domain"/>
    <property type="match status" value="1"/>
</dbReference>
<dbReference type="PANTHER" id="PTHR16263:SF4">
    <property type="entry name" value="TETRATRICOPEPTIDE REPEAT PROTEIN 38"/>
    <property type="match status" value="1"/>
</dbReference>